<reference evidence="2" key="1">
    <citation type="submission" date="2023-07" db="EMBL/GenBank/DDBJ databases">
        <title>Whole genome shotgun sequence of Streptomyces spororaveus NBRC 15456.</title>
        <authorList>
            <person name="Komaki H."/>
            <person name="Tamura T."/>
        </authorList>
    </citation>
    <scope>NUCLEOTIDE SEQUENCE [LARGE SCALE GENOMIC DNA]</scope>
    <source>
        <strain evidence="2">NBRC 15456</strain>
    </source>
</reference>
<dbReference type="Gene3D" id="3.30.750.24">
    <property type="entry name" value="STAS domain"/>
    <property type="match status" value="1"/>
</dbReference>
<protein>
    <recommendedName>
        <fullName evidence="3">STAS domain-containing protein</fullName>
    </recommendedName>
</protein>
<accession>A0ABQ3TNV5</accession>
<gene>
    <name evidence="1" type="ORF">Sspor_72380</name>
</gene>
<evidence type="ECO:0000313" key="2">
    <source>
        <dbReference type="Proteomes" id="UP000608522"/>
    </source>
</evidence>
<dbReference type="Proteomes" id="UP000608522">
    <property type="component" value="Unassembled WGS sequence"/>
</dbReference>
<organism evidence="1 2">
    <name type="scientific">Streptomyces spororaveus</name>
    <dbReference type="NCBI Taxonomy" id="284039"/>
    <lineage>
        <taxon>Bacteria</taxon>
        <taxon>Bacillati</taxon>
        <taxon>Actinomycetota</taxon>
        <taxon>Actinomycetes</taxon>
        <taxon>Kitasatosporales</taxon>
        <taxon>Streptomycetaceae</taxon>
        <taxon>Streptomyces</taxon>
    </lineage>
</organism>
<sequence>MGGPHSGRPGISALIAARNRVQAAQADIALAAVPAHTLHVLRIIGLDQTLRLLPGTES</sequence>
<name>A0ABQ3TNV5_9ACTN</name>
<dbReference type="EMBL" id="BNED01000005">
    <property type="protein sequence ID" value="GHI81677.1"/>
    <property type="molecule type" value="Genomic_DNA"/>
</dbReference>
<dbReference type="SUPFAM" id="SSF52091">
    <property type="entry name" value="SpoIIaa-like"/>
    <property type="match status" value="1"/>
</dbReference>
<evidence type="ECO:0000313" key="1">
    <source>
        <dbReference type="EMBL" id="GHI81677.1"/>
    </source>
</evidence>
<dbReference type="InterPro" id="IPR036513">
    <property type="entry name" value="STAS_dom_sf"/>
</dbReference>
<comment type="caution">
    <text evidence="1">The sequence shown here is derived from an EMBL/GenBank/DDBJ whole genome shotgun (WGS) entry which is preliminary data.</text>
</comment>
<evidence type="ECO:0008006" key="3">
    <source>
        <dbReference type="Google" id="ProtNLM"/>
    </source>
</evidence>
<proteinExistence type="predicted"/>
<dbReference type="RefSeq" id="WP_372499587.1">
    <property type="nucleotide sequence ID" value="NZ_BAAATO010000018.1"/>
</dbReference>
<keyword evidence="2" id="KW-1185">Reference proteome</keyword>